<organism evidence="7 8">
    <name type="scientific">Anopheles dirus</name>
    <dbReference type="NCBI Taxonomy" id="7168"/>
    <lineage>
        <taxon>Eukaryota</taxon>
        <taxon>Metazoa</taxon>
        <taxon>Ecdysozoa</taxon>
        <taxon>Arthropoda</taxon>
        <taxon>Hexapoda</taxon>
        <taxon>Insecta</taxon>
        <taxon>Pterygota</taxon>
        <taxon>Neoptera</taxon>
        <taxon>Endopterygota</taxon>
        <taxon>Diptera</taxon>
        <taxon>Nematocera</taxon>
        <taxon>Culicoidea</taxon>
        <taxon>Culicidae</taxon>
        <taxon>Anophelinae</taxon>
        <taxon>Anopheles</taxon>
    </lineage>
</organism>
<sequence>MTPKNLIILLGLCAICLILLEPCYGSFKHVFHLMHNLRKIYPQSITSDSYVADMSKLIRQHLHGTLVEKAYSIPETHKVFENCIADMVAQAQEHEKTFFGQYFCKTSSYKCRNQAKAIFSKNLKTVAQNVQKCWKVKVMQ</sequence>
<dbReference type="AlphaFoldDB" id="A0A182NXG9"/>
<protein>
    <recommendedName>
        <fullName evidence="6">Aegyptin/gSG7 salivary protein-like four-helix bundle domain-containing protein</fullName>
    </recommendedName>
</protein>
<dbReference type="GO" id="GO:0090729">
    <property type="term" value="F:toxin activity"/>
    <property type="evidence" value="ECO:0007669"/>
    <property type="project" value="UniProtKB-KW"/>
</dbReference>
<reference evidence="7" key="2">
    <citation type="submission" date="2020-05" db="UniProtKB">
        <authorList>
            <consortium name="EnsemblMetazoa"/>
        </authorList>
    </citation>
    <scope>IDENTIFICATION</scope>
    <source>
        <strain evidence="7">WRAIR2</strain>
    </source>
</reference>
<evidence type="ECO:0000256" key="5">
    <source>
        <dbReference type="SAM" id="SignalP"/>
    </source>
</evidence>
<evidence type="ECO:0000259" key="6">
    <source>
        <dbReference type="Pfam" id="PF25001"/>
    </source>
</evidence>
<feature type="chain" id="PRO_5008130658" description="Aegyptin/gSG7 salivary protein-like four-helix bundle domain-containing protein" evidence="5">
    <location>
        <begin position="26"/>
        <end position="140"/>
    </location>
</feature>
<comment type="subcellular location">
    <subcellularLocation>
        <location evidence="1">Secreted</location>
    </subcellularLocation>
</comment>
<keyword evidence="8" id="KW-1185">Reference proteome</keyword>
<accession>A0A182NXG9</accession>
<keyword evidence="3" id="KW-0800">Toxin</keyword>
<dbReference type="VEuPathDB" id="VectorBase:ADIR014546"/>
<evidence type="ECO:0000256" key="2">
    <source>
        <dbReference type="ARBA" id="ARBA00022525"/>
    </source>
</evidence>
<evidence type="ECO:0000256" key="4">
    <source>
        <dbReference type="ARBA" id="ARBA00023157"/>
    </source>
</evidence>
<dbReference type="GO" id="GO:0005576">
    <property type="term" value="C:extracellular region"/>
    <property type="evidence" value="ECO:0007669"/>
    <property type="project" value="UniProtKB-SubCell"/>
</dbReference>
<proteinExistence type="predicted"/>
<name>A0A182NXG9_9DIPT</name>
<evidence type="ECO:0000313" key="7">
    <source>
        <dbReference type="EnsemblMetazoa" id="ADIR014546-PA"/>
    </source>
</evidence>
<feature type="signal peptide" evidence="5">
    <location>
        <begin position="1"/>
        <end position="25"/>
    </location>
</feature>
<dbReference type="InterPro" id="IPR056799">
    <property type="entry name" value="ALL3/gSG7_salivary-like_helix"/>
</dbReference>
<keyword evidence="2" id="KW-0964">Secreted</keyword>
<keyword evidence="4" id="KW-1015">Disulfide bond</keyword>
<evidence type="ECO:0000256" key="3">
    <source>
        <dbReference type="ARBA" id="ARBA00022656"/>
    </source>
</evidence>
<dbReference type="Proteomes" id="UP000075884">
    <property type="component" value="Unassembled WGS sequence"/>
</dbReference>
<dbReference type="EnsemblMetazoa" id="ADIR014546-RA">
    <property type="protein sequence ID" value="ADIR014546-PA"/>
    <property type="gene ID" value="ADIR014546"/>
</dbReference>
<reference evidence="8" key="1">
    <citation type="submission" date="2013-03" db="EMBL/GenBank/DDBJ databases">
        <title>The Genome Sequence of Anopheles dirus WRAIR2.</title>
        <authorList>
            <consortium name="The Broad Institute Genomics Platform"/>
            <person name="Neafsey D.E."/>
            <person name="Walton C."/>
            <person name="Walker B."/>
            <person name="Young S.K."/>
            <person name="Zeng Q."/>
            <person name="Gargeya S."/>
            <person name="Fitzgerald M."/>
            <person name="Haas B."/>
            <person name="Abouelleil A."/>
            <person name="Allen A.W."/>
            <person name="Alvarado L."/>
            <person name="Arachchi H.M."/>
            <person name="Berlin A.M."/>
            <person name="Chapman S.B."/>
            <person name="Gainer-Dewar J."/>
            <person name="Goldberg J."/>
            <person name="Griggs A."/>
            <person name="Gujja S."/>
            <person name="Hansen M."/>
            <person name="Howarth C."/>
            <person name="Imamovic A."/>
            <person name="Ireland A."/>
            <person name="Larimer J."/>
            <person name="McCowan C."/>
            <person name="Murphy C."/>
            <person name="Pearson M."/>
            <person name="Poon T.W."/>
            <person name="Priest M."/>
            <person name="Roberts A."/>
            <person name="Saif S."/>
            <person name="Shea T."/>
            <person name="Sisk P."/>
            <person name="Sykes S."/>
            <person name="Wortman J."/>
            <person name="Nusbaum C."/>
            <person name="Birren B."/>
        </authorList>
    </citation>
    <scope>NUCLEOTIDE SEQUENCE [LARGE SCALE GENOMIC DNA]</scope>
    <source>
        <strain evidence="8">WRAIR2</strain>
    </source>
</reference>
<evidence type="ECO:0000313" key="8">
    <source>
        <dbReference type="Proteomes" id="UP000075884"/>
    </source>
</evidence>
<dbReference type="Pfam" id="PF25001">
    <property type="entry name" value="Aegyptin_C"/>
    <property type="match status" value="1"/>
</dbReference>
<keyword evidence="5" id="KW-0732">Signal</keyword>
<feature type="domain" description="Aegyptin/gSG7 salivary protein-like four-helix bundle" evidence="6">
    <location>
        <begin position="29"/>
        <end position="133"/>
    </location>
</feature>
<evidence type="ECO:0000256" key="1">
    <source>
        <dbReference type="ARBA" id="ARBA00004613"/>
    </source>
</evidence>